<comment type="caution">
    <text evidence="1">The sequence shown here is derived from an EMBL/GenBank/DDBJ whole genome shotgun (WGS) entry which is preliminary data.</text>
</comment>
<protein>
    <submittedName>
        <fullName evidence="1">Uncharacterized protein</fullName>
    </submittedName>
</protein>
<organism evidence="1 2">
    <name type="scientific">Nocardioides turkmenicus</name>
    <dbReference type="NCBI Taxonomy" id="2711220"/>
    <lineage>
        <taxon>Bacteria</taxon>
        <taxon>Bacillati</taxon>
        <taxon>Actinomycetota</taxon>
        <taxon>Actinomycetes</taxon>
        <taxon>Propionibacteriales</taxon>
        <taxon>Nocardioidaceae</taxon>
        <taxon>Nocardioides</taxon>
    </lineage>
</organism>
<dbReference type="AlphaFoldDB" id="A0A6M1R4W8"/>
<evidence type="ECO:0000313" key="2">
    <source>
        <dbReference type="Proteomes" id="UP000483261"/>
    </source>
</evidence>
<dbReference type="EMBL" id="JAALAA010000022">
    <property type="protein sequence ID" value="NGN95314.1"/>
    <property type="molecule type" value="Genomic_DNA"/>
</dbReference>
<reference evidence="1 2" key="1">
    <citation type="submission" date="2020-02" db="EMBL/GenBank/DDBJ databases">
        <title>Whole-genome analyses of novel actinobacteria.</title>
        <authorList>
            <person name="Sahin N."/>
        </authorList>
    </citation>
    <scope>NUCLEOTIDE SEQUENCE [LARGE SCALE GENOMIC DNA]</scope>
    <source>
        <strain evidence="1 2">KC13</strain>
    </source>
</reference>
<dbReference type="RefSeq" id="WP_165112982.1">
    <property type="nucleotide sequence ID" value="NZ_JAALAA010000022.1"/>
</dbReference>
<accession>A0A6M1R4W8</accession>
<proteinExistence type="predicted"/>
<gene>
    <name evidence="1" type="ORF">G5C66_21565</name>
</gene>
<keyword evidence="2" id="KW-1185">Reference proteome</keyword>
<name>A0A6M1R4W8_9ACTN</name>
<sequence>MAIIFKPDSVYGVAADELLKRVPWHRRPSRGHWLCKVLEDASKAIDPGTYTAAVGDGVTRTLRDAGMPEFAATVLGKSAAFGAGRAIGTVGTDQIILGLRVVVPLVCPAFERCPAQAVVCTTLLKPEVEGLLRDARR</sequence>
<evidence type="ECO:0000313" key="1">
    <source>
        <dbReference type="EMBL" id="NGN95314.1"/>
    </source>
</evidence>
<dbReference type="Proteomes" id="UP000483261">
    <property type="component" value="Unassembled WGS sequence"/>
</dbReference>